<dbReference type="EnsemblMetazoa" id="GPPI030750-RA">
    <property type="protein sequence ID" value="GPPI030750-PA"/>
    <property type="gene ID" value="GPPI030750"/>
</dbReference>
<keyword evidence="2" id="KW-1185">Reference proteome</keyword>
<dbReference type="EMBL" id="JXJN01014715">
    <property type="status" value="NOT_ANNOTATED_CDS"/>
    <property type="molecule type" value="Genomic_DNA"/>
</dbReference>
<accession>A0A1B0BI00</accession>
<dbReference type="VEuPathDB" id="VectorBase:GPPI030750"/>
<proteinExistence type="predicted"/>
<evidence type="ECO:0000313" key="2">
    <source>
        <dbReference type="Proteomes" id="UP000092460"/>
    </source>
</evidence>
<evidence type="ECO:0000313" key="1">
    <source>
        <dbReference type="EnsemblMetazoa" id="GPPI030750-PA"/>
    </source>
</evidence>
<name>A0A1B0BI00_9MUSC</name>
<dbReference type="Proteomes" id="UP000092460">
    <property type="component" value="Unassembled WGS sequence"/>
</dbReference>
<organism evidence="1 2">
    <name type="scientific">Glossina palpalis gambiensis</name>
    <dbReference type="NCBI Taxonomy" id="67801"/>
    <lineage>
        <taxon>Eukaryota</taxon>
        <taxon>Metazoa</taxon>
        <taxon>Ecdysozoa</taxon>
        <taxon>Arthropoda</taxon>
        <taxon>Hexapoda</taxon>
        <taxon>Insecta</taxon>
        <taxon>Pterygota</taxon>
        <taxon>Neoptera</taxon>
        <taxon>Endopterygota</taxon>
        <taxon>Diptera</taxon>
        <taxon>Brachycera</taxon>
        <taxon>Muscomorpha</taxon>
        <taxon>Hippoboscoidea</taxon>
        <taxon>Glossinidae</taxon>
        <taxon>Glossina</taxon>
    </lineage>
</organism>
<reference evidence="2" key="1">
    <citation type="submission" date="2015-01" db="EMBL/GenBank/DDBJ databases">
        <authorList>
            <person name="Aksoy S."/>
            <person name="Warren W."/>
            <person name="Wilson R.K."/>
        </authorList>
    </citation>
    <scope>NUCLEOTIDE SEQUENCE [LARGE SCALE GENOMIC DNA]</scope>
    <source>
        <strain evidence="2">IAEA</strain>
    </source>
</reference>
<sequence>MCSLQHGLWLFGNLPENQVVKVRDDNFHYDLVDLRASHRSAGSLLSHNNIFQSLKVQNFMFTAKDKCKILDVAFRSLVNTLKLP</sequence>
<protein>
    <submittedName>
        <fullName evidence="1">Uncharacterized protein</fullName>
    </submittedName>
</protein>
<dbReference type="AlphaFoldDB" id="A0A1B0BI00"/>
<reference evidence="1" key="2">
    <citation type="submission" date="2020-05" db="UniProtKB">
        <authorList>
            <consortium name="EnsemblMetazoa"/>
        </authorList>
    </citation>
    <scope>IDENTIFICATION</scope>
    <source>
        <strain evidence="1">IAEA</strain>
    </source>
</reference>